<proteinExistence type="predicted"/>
<name>A0ABP8BWI9_9ACTN</name>
<dbReference type="EMBL" id="BAABAS010000005">
    <property type="protein sequence ID" value="GAA4228647.1"/>
    <property type="molecule type" value="Genomic_DNA"/>
</dbReference>
<evidence type="ECO:0000313" key="2">
    <source>
        <dbReference type="EMBL" id="GAA4228647.1"/>
    </source>
</evidence>
<sequence length="70" mass="7350">MTAAIALWVLGPLALFLVLSIYVVFFMGLRTKGLKFRTRMTSPTPALGRRALLVNVVVPAGEPPAGGPGA</sequence>
<organism evidence="2 3">
    <name type="scientific">Actinomadura meridiana</name>
    <dbReference type="NCBI Taxonomy" id="559626"/>
    <lineage>
        <taxon>Bacteria</taxon>
        <taxon>Bacillati</taxon>
        <taxon>Actinomycetota</taxon>
        <taxon>Actinomycetes</taxon>
        <taxon>Streptosporangiales</taxon>
        <taxon>Thermomonosporaceae</taxon>
        <taxon>Actinomadura</taxon>
    </lineage>
</organism>
<reference evidence="3" key="1">
    <citation type="journal article" date="2019" name="Int. J. Syst. Evol. Microbiol.">
        <title>The Global Catalogue of Microorganisms (GCM) 10K type strain sequencing project: providing services to taxonomists for standard genome sequencing and annotation.</title>
        <authorList>
            <consortium name="The Broad Institute Genomics Platform"/>
            <consortium name="The Broad Institute Genome Sequencing Center for Infectious Disease"/>
            <person name="Wu L."/>
            <person name="Ma J."/>
        </authorList>
    </citation>
    <scope>NUCLEOTIDE SEQUENCE [LARGE SCALE GENOMIC DNA]</scope>
    <source>
        <strain evidence="3">JCM 17440</strain>
    </source>
</reference>
<comment type="caution">
    <text evidence="2">The sequence shown here is derived from an EMBL/GenBank/DDBJ whole genome shotgun (WGS) entry which is preliminary data.</text>
</comment>
<evidence type="ECO:0000313" key="3">
    <source>
        <dbReference type="Proteomes" id="UP001501710"/>
    </source>
</evidence>
<accession>A0ABP8BWI9</accession>
<protein>
    <submittedName>
        <fullName evidence="2">Uncharacterized protein</fullName>
    </submittedName>
</protein>
<feature type="transmembrane region" description="Helical" evidence="1">
    <location>
        <begin position="6"/>
        <end position="29"/>
    </location>
</feature>
<evidence type="ECO:0000256" key="1">
    <source>
        <dbReference type="SAM" id="Phobius"/>
    </source>
</evidence>
<keyword evidence="1" id="KW-1133">Transmembrane helix</keyword>
<keyword evidence="1" id="KW-0472">Membrane</keyword>
<dbReference type="RefSeq" id="WP_344893143.1">
    <property type="nucleotide sequence ID" value="NZ_BAABAS010000005.1"/>
</dbReference>
<keyword evidence="3" id="KW-1185">Reference proteome</keyword>
<dbReference type="Proteomes" id="UP001501710">
    <property type="component" value="Unassembled WGS sequence"/>
</dbReference>
<gene>
    <name evidence="2" type="ORF">GCM10022254_19170</name>
</gene>
<keyword evidence="1" id="KW-0812">Transmembrane</keyword>